<evidence type="ECO:0000313" key="1">
    <source>
        <dbReference type="EMBL" id="MBA0623303.1"/>
    </source>
</evidence>
<protein>
    <submittedName>
        <fullName evidence="1">Uncharacterized protein</fullName>
    </submittedName>
</protein>
<comment type="caution">
    <text evidence="1">The sequence shown here is derived from an EMBL/GenBank/DDBJ whole genome shotgun (WGS) entry which is preliminary data.</text>
</comment>
<dbReference type="AlphaFoldDB" id="A0A7J8SBP9"/>
<sequence length="17" mass="2131">MGWQIVSRKRLEVKWIT</sequence>
<name>A0A7J8SBP9_GOSDV</name>
<dbReference type="EMBL" id="JABFAC010000009">
    <property type="protein sequence ID" value="MBA0623303.1"/>
    <property type="molecule type" value="Genomic_DNA"/>
</dbReference>
<gene>
    <name evidence="1" type="ORF">Godav_008774</name>
</gene>
<proteinExistence type="predicted"/>
<keyword evidence="2" id="KW-1185">Reference proteome</keyword>
<accession>A0A7J8SBP9</accession>
<dbReference type="Proteomes" id="UP000593561">
    <property type="component" value="Unassembled WGS sequence"/>
</dbReference>
<organism evidence="1 2">
    <name type="scientific">Gossypium davidsonii</name>
    <name type="common">Davidson's cotton</name>
    <name type="synonym">Gossypium klotzschianum subsp. davidsonii</name>
    <dbReference type="NCBI Taxonomy" id="34287"/>
    <lineage>
        <taxon>Eukaryota</taxon>
        <taxon>Viridiplantae</taxon>
        <taxon>Streptophyta</taxon>
        <taxon>Embryophyta</taxon>
        <taxon>Tracheophyta</taxon>
        <taxon>Spermatophyta</taxon>
        <taxon>Magnoliopsida</taxon>
        <taxon>eudicotyledons</taxon>
        <taxon>Gunneridae</taxon>
        <taxon>Pentapetalae</taxon>
        <taxon>rosids</taxon>
        <taxon>malvids</taxon>
        <taxon>Malvales</taxon>
        <taxon>Malvaceae</taxon>
        <taxon>Malvoideae</taxon>
        <taxon>Gossypium</taxon>
    </lineage>
</organism>
<reference evidence="1 2" key="1">
    <citation type="journal article" date="2019" name="Genome Biol. Evol.">
        <title>Insights into the evolution of the New World diploid cottons (Gossypium, subgenus Houzingenia) based on genome sequencing.</title>
        <authorList>
            <person name="Grover C.E."/>
            <person name="Arick M.A. 2nd"/>
            <person name="Thrash A."/>
            <person name="Conover J.L."/>
            <person name="Sanders W.S."/>
            <person name="Peterson D.G."/>
            <person name="Frelichowski J.E."/>
            <person name="Scheffler J.A."/>
            <person name="Scheffler B.E."/>
            <person name="Wendel J.F."/>
        </authorList>
    </citation>
    <scope>NUCLEOTIDE SEQUENCE [LARGE SCALE GENOMIC DNA]</scope>
    <source>
        <strain evidence="1">27</strain>
        <tissue evidence="1">Leaf</tissue>
    </source>
</reference>
<evidence type="ECO:0000313" key="2">
    <source>
        <dbReference type="Proteomes" id="UP000593561"/>
    </source>
</evidence>